<sequence>GIICNAGRPARARGRARRADGTVELDHHGRPQADRHHVRRHGLLLLPGGRHRGAADPGAAGRAQQQLRQRRAVQPALHHARADDDLRGADAADGRVLQLHHPAADRGARRGVPAAERAVVLGLLLRRDLLQRQHPDEAGPELGVVRVRAHHHQAVLARHQHGLLRPGPADPGAVLHHRVAELHRHHHQHARAGNAADAHAHLHLADADHEHPDRDGHGGVHHRHHRADVRPGVRHAVLQRGRGRRPAALAAPVLDVRPPRGVHPDPSHHGNGVGGASHVQPQAALRLQRDGVLGGADRLAGLGRVEPPHVRGGHGPHRRQLLRPVDDAHRHSHGHQGVQLAGNHVGGRHPLHHGHAVLHRVHRHVHHRRDLGGDARGGALGPAADRHVLRRGAPALRVLRRHGAGAVVGHLLLVPQDHGAAAERAGGQGALLADPDRHEPDLLPHALPGDAGHAAAHLHLRRQHGLQRDEPGHLGGLVHHRAGHPGLRHQPGGLVEVGEGGGAQPVGRAHAGVVHPVAPAGVQLPPHPGGALAHAPVGGRPHQGRRDPPRPGGRGHPAREGDGDRLGRHDVPRRRKQDVGARPGHSPAAAVVLAHRAGRGDLADLNGADLPHDGRAAPLAVAADGGGGGRHHAGDLQVRLRARARAL</sequence>
<feature type="non-terminal residue" evidence="2">
    <location>
        <position position="1"/>
    </location>
</feature>
<organism evidence="2">
    <name type="scientific">uncultured Gemmatimonadota bacterium</name>
    <dbReference type="NCBI Taxonomy" id="203437"/>
    <lineage>
        <taxon>Bacteria</taxon>
        <taxon>Pseudomonadati</taxon>
        <taxon>Gemmatimonadota</taxon>
        <taxon>environmental samples</taxon>
    </lineage>
</organism>
<gene>
    <name evidence="2" type="ORF">AVDCRST_MAG89-3126</name>
</gene>
<accession>A0A6J4M5M3</accession>
<dbReference type="AlphaFoldDB" id="A0A6J4M5M3"/>
<feature type="compositionally biased region" description="Low complexity" evidence="1">
    <location>
        <begin position="509"/>
        <end position="540"/>
    </location>
</feature>
<dbReference type="GO" id="GO:0016491">
    <property type="term" value="F:oxidoreductase activity"/>
    <property type="evidence" value="ECO:0007669"/>
    <property type="project" value="UniProtKB-KW"/>
</dbReference>
<feature type="non-terminal residue" evidence="2">
    <location>
        <position position="647"/>
    </location>
</feature>
<feature type="compositionally biased region" description="Basic residues" evidence="1">
    <location>
        <begin position="311"/>
        <end position="320"/>
    </location>
</feature>
<feature type="compositionally biased region" description="Basic and acidic residues" evidence="1">
    <location>
        <begin position="208"/>
        <end position="218"/>
    </location>
</feature>
<evidence type="ECO:0000256" key="1">
    <source>
        <dbReference type="SAM" id="MobiDB-lite"/>
    </source>
</evidence>
<keyword evidence="2" id="KW-0560">Oxidoreductase</keyword>
<feature type="region of interest" description="Disordered" evidence="1">
    <location>
        <begin position="463"/>
        <end position="587"/>
    </location>
</feature>
<feature type="region of interest" description="Disordered" evidence="1">
    <location>
        <begin position="208"/>
        <end position="278"/>
    </location>
</feature>
<reference evidence="2" key="1">
    <citation type="submission" date="2020-02" db="EMBL/GenBank/DDBJ databases">
        <authorList>
            <person name="Meier V. D."/>
        </authorList>
    </citation>
    <scope>NUCLEOTIDE SEQUENCE</scope>
    <source>
        <strain evidence="2">AVDCRST_MAG89</strain>
    </source>
</reference>
<proteinExistence type="predicted"/>
<name>A0A6J4M5M3_9BACT</name>
<protein>
    <submittedName>
        <fullName evidence="2">Cytochrome c oxidase polypeptide I</fullName>
        <ecNumber evidence="2">1.9.3.1</ecNumber>
    </submittedName>
</protein>
<feature type="compositionally biased region" description="Basic residues" evidence="1">
    <location>
        <begin position="478"/>
        <end position="487"/>
    </location>
</feature>
<feature type="region of interest" description="Disordered" evidence="1">
    <location>
        <begin position="298"/>
        <end position="320"/>
    </location>
</feature>
<dbReference type="EMBL" id="CADCTV010000651">
    <property type="protein sequence ID" value="CAA9350922.1"/>
    <property type="molecule type" value="Genomic_DNA"/>
</dbReference>
<evidence type="ECO:0000313" key="2">
    <source>
        <dbReference type="EMBL" id="CAA9350922.1"/>
    </source>
</evidence>
<feature type="compositionally biased region" description="Basic and acidic residues" evidence="1">
    <location>
        <begin position="557"/>
        <end position="570"/>
    </location>
</feature>
<dbReference type="EC" id="1.9.3.1" evidence="2"/>
<feature type="compositionally biased region" description="Low complexity" evidence="1">
    <location>
        <begin position="246"/>
        <end position="256"/>
    </location>
</feature>